<dbReference type="AlphaFoldDB" id="A0A554X203"/>
<evidence type="ECO:0000259" key="6">
    <source>
        <dbReference type="Pfam" id="PF07298"/>
    </source>
</evidence>
<proteinExistence type="predicted"/>
<dbReference type="InterPro" id="IPR009915">
    <property type="entry name" value="NnrU_dom"/>
</dbReference>
<evidence type="ECO:0000256" key="4">
    <source>
        <dbReference type="ARBA" id="ARBA00023136"/>
    </source>
</evidence>
<sequence length="199" mass="21576">MQWLVLGLILFLGVHSVRIVADDWRQQTIDRIGLGAWKALYSLLSAVGLVLIVWGYGLARQTPVVLWNPPLGMRHAASLLTLLAFVLLVAAYVPGNALKQRWQHPMVLGVKLWALAHLLANGTLADVLLFGGFLAWAVLDFRAARQRSAATSSTDDEDAEDRTTPSTAATVATVVVGVVAWAVFAFWAHTALIGVRPFG</sequence>
<evidence type="ECO:0000313" key="8">
    <source>
        <dbReference type="Proteomes" id="UP000318542"/>
    </source>
</evidence>
<keyword evidence="3 5" id="KW-1133">Transmembrane helix</keyword>
<dbReference type="RefSeq" id="WP_143902089.1">
    <property type="nucleotide sequence ID" value="NZ_VJOL01000019.1"/>
</dbReference>
<dbReference type="OrthoDB" id="5293641at2"/>
<evidence type="ECO:0000256" key="2">
    <source>
        <dbReference type="ARBA" id="ARBA00022692"/>
    </source>
</evidence>
<feature type="transmembrane region" description="Helical" evidence="5">
    <location>
        <begin position="168"/>
        <end position="188"/>
    </location>
</feature>
<dbReference type="GO" id="GO:0016020">
    <property type="term" value="C:membrane"/>
    <property type="evidence" value="ECO:0007669"/>
    <property type="project" value="UniProtKB-SubCell"/>
</dbReference>
<name>A0A554X203_9BURK</name>
<feature type="transmembrane region" description="Helical" evidence="5">
    <location>
        <begin position="71"/>
        <end position="93"/>
    </location>
</feature>
<evidence type="ECO:0000256" key="1">
    <source>
        <dbReference type="ARBA" id="ARBA00004141"/>
    </source>
</evidence>
<dbReference type="EMBL" id="VJOL01000019">
    <property type="protein sequence ID" value="TSE29869.1"/>
    <property type="molecule type" value="Genomic_DNA"/>
</dbReference>
<comment type="subcellular location">
    <subcellularLocation>
        <location evidence="1">Membrane</location>
        <topology evidence="1">Multi-pass membrane protein</topology>
    </subcellularLocation>
</comment>
<evidence type="ECO:0000256" key="5">
    <source>
        <dbReference type="SAM" id="Phobius"/>
    </source>
</evidence>
<organism evidence="7 8">
    <name type="scientific">Tepidimonas thermarum</name>
    <dbReference type="NCBI Taxonomy" id="335431"/>
    <lineage>
        <taxon>Bacteria</taxon>
        <taxon>Pseudomonadati</taxon>
        <taxon>Pseudomonadota</taxon>
        <taxon>Betaproteobacteria</taxon>
        <taxon>Burkholderiales</taxon>
        <taxon>Tepidimonas</taxon>
    </lineage>
</organism>
<protein>
    <submittedName>
        <fullName evidence="7">NnrU protein</fullName>
    </submittedName>
</protein>
<reference evidence="7 8" key="1">
    <citation type="submission" date="2019-07" db="EMBL/GenBank/DDBJ databases">
        <title>Tepidimonas thermarum AA-1 draft genome.</title>
        <authorList>
            <person name="Da Costa M.S."/>
            <person name="Froufe H.J.C."/>
            <person name="Egas C."/>
            <person name="Albuquerque L."/>
        </authorList>
    </citation>
    <scope>NUCLEOTIDE SEQUENCE [LARGE SCALE GENOMIC DNA]</scope>
    <source>
        <strain evidence="7 8">AA-1</strain>
    </source>
</reference>
<keyword evidence="2 5" id="KW-0812">Transmembrane</keyword>
<accession>A0A554X203</accession>
<dbReference type="Proteomes" id="UP000318542">
    <property type="component" value="Unassembled WGS sequence"/>
</dbReference>
<feature type="transmembrane region" description="Helical" evidence="5">
    <location>
        <begin position="113"/>
        <end position="139"/>
    </location>
</feature>
<keyword evidence="4 5" id="KW-0472">Membrane</keyword>
<gene>
    <name evidence="7" type="ORF">Tther_01280</name>
</gene>
<evidence type="ECO:0000313" key="7">
    <source>
        <dbReference type="EMBL" id="TSE29869.1"/>
    </source>
</evidence>
<feature type="transmembrane region" description="Helical" evidence="5">
    <location>
        <begin position="40"/>
        <end position="59"/>
    </location>
</feature>
<dbReference type="Pfam" id="PF07298">
    <property type="entry name" value="NnrU"/>
    <property type="match status" value="1"/>
</dbReference>
<keyword evidence="8" id="KW-1185">Reference proteome</keyword>
<comment type="caution">
    <text evidence="7">The sequence shown here is derived from an EMBL/GenBank/DDBJ whole genome shotgun (WGS) entry which is preliminary data.</text>
</comment>
<evidence type="ECO:0000256" key="3">
    <source>
        <dbReference type="ARBA" id="ARBA00022989"/>
    </source>
</evidence>
<feature type="domain" description="NnrU" evidence="6">
    <location>
        <begin position="4"/>
        <end position="197"/>
    </location>
</feature>